<proteinExistence type="inferred from homology"/>
<evidence type="ECO:0000256" key="15">
    <source>
        <dbReference type="ARBA" id="ARBA00049778"/>
    </source>
</evidence>
<dbReference type="GO" id="GO:0050660">
    <property type="term" value="F:flavin adenine dinucleotide binding"/>
    <property type="evidence" value="ECO:0007669"/>
    <property type="project" value="InterPro"/>
</dbReference>
<accession>A0A7C9ISF2</accession>
<evidence type="ECO:0000256" key="5">
    <source>
        <dbReference type="ARBA" id="ARBA00022827"/>
    </source>
</evidence>
<comment type="similarity">
    <text evidence="2">Belongs to the GMC oxidoreductase family.</text>
</comment>
<keyword evidence="19" id="KW-1185">Reference proteome</keyword>
<keyword evidence="8" id="KW-1207">Sterol metabolism</keyword>
<dbReference type="InterPro" id="IPR000172">
    <property type="entry name" value="GMC_OxRdtase_N"/>
</dbReference>
<reference evidence="18 19" key="2">
    <citation type="submission" date="2020-03" db="EMBL/GenBank/DDBJ databases">
        <title>Kangsaoukella pontilimi gen. nov., sp. nov., a new member of the family Rhodobacteraceae isolated from a tidal mudflat.</title>
        <authorList>
            <person name="Kim I.S."/>
        </authorList>
    </citation>
    <scope>NUCLEOTIDE SEQUENCE [LARGE SCALE GENOMIC DNA]</scope>
    <source>
        <strain evidence="18 19">GH1-50</strain>
    </source>
</reference>
<evidence type="ECO:0000256" key="4">
    <source>
        <dbReference type="ARBA" id="ARBA00022630"/>
    </source>
</evidence>
<gene>
    <name evidence="18" type="ORF">GQ651_17900</name>
</gene>
<evidence type="ECO:0000256" key="10">
    <source>
        <dbReference type="ARBA" id="ARBA00023235"/>
    </source>
</evidence>
<dbReference type="InterPro" id="IPR007867">
    <property type="entry name" value="GMC_OxRtase_C"/>
</dbReference>
<dbReference type="InterPro" id="IPR029058">
    <property type="entry name" value="AB_hydrolase_fold"/>
</dbReference>
<reference evidence="18 19" key="1">
    <citation type="submission" date="2019-12" db="EMBL/GenBank/DDBJ databases">
        <authorList>
            <person name="Lee S.D."/>
        </authorList>
    </citation>
    <scope>NUCLEOTIDE SEQUENCE [LARGE SCALE GENOMIC DNA]</scope>
    <source>
        <strain evidence="18 19">GH1-50</strain>
    </source>
</reference>
<comment type="cofactor">
    <cofactor evidence="1">
        <name>FAD</name>
        <dbReference type="ChEBI" id="CHEBI:57692"/>
    </cofactor>
</comment>
<keyword evidence="9" id="KW-0753">Steroid metabolism</keyword>
<evidence type="ECO:0000259" key="16">
    <source>
        <dbReference type="Pfam" id="PF00732"/>
    </source>
</evidence>
<dbReference type="GO" id="GO:0008203">
    <property type="term" value="P:cholesterol metabolic process"/>
    <property type="evidence" value="ECO:0007669"/>
    <property type="project" value="UniProtKB-KW"/>
</dbReference>
<dbReference type="PANTHER" id="PTHR47470">
    <property type="entry name" value="CHOLESTEROL OXIDASE"/>
    <property type="match status" value="1"/>
</dbReference>
<dbReference type="Pfam" id="PF13450">
    <property type="entry name" value="NAD_binding_8"/>
    <property type="match status" value="1"/>
</dbReference>
<dbReference type="EC" id="5.3.3.1" evidence="11"/>
<dbReference type="GO" id="GO:0016995">
    <property type="term" value="F:cholesterol oxidase activity"/>
    <property type="evidence" value="ECO:0007669"/>
    <property type="project" value="UniProtKB-EC"/>
</dbReference>
<dbReference type="Pfam" id="PF00732">
    <property type="entry name" value="GMC_oxred_N"/>
    <property type="match status" value="1"/>
</dbReference>
<dbReference type="Proteomes" id="UP000480350">
    <property type="component" value="Unassembled WGS sequence"/>
</dbReference>
<feature type="domain" description="Glucose-methanol-choline oxidoreductase N-terminal" evidence="16">
    <location>
        <begin position="96"/>
        <end position="287"/>
    </location>
</feature>
<dbReference type="SUPFAM" id="SSF51905">
    <property type="entry name" value="FAD/NAD(P)-binding domain"/>
    <property type="match status" value="1"/>
</dbReference>
<keyword evidence="3" id="KW-0153">Cholesterol metabolism</keyword>
<evidence type="ECO:0000256" key="11">
    <source>
        <dbReference type="ARBA" id="ARBA00038856"/>
    </source>
</evidence>
<evidence type="ECO:0000256" key="3">
    <source>
        <dbReference type="ARBA" id="ARBA00022548"/>
    </source>
</evidence>
<keyword evidence="4" id="KW-0285">Flavoprotein</keyword>
<evidence type="ECO:0000256" key="1">
    <source>
        <dbReference type="ARBA" id="ARBA00001974"/>
    </source>
</evidence>
<evidence type="ECO:0000256" key="13">
    <source>
        <dbReference type="ARBA" id="ARBA00049723"/>
    </source>
</evidence>
<evidence type="ECO:0000256" key="8">
    <source>
        <dbReference type="ARBA" id="ARBA00023166"/>
    </source>
</evidence>
<dbReference type="Gene3D" id="3.50.50.60">
    <property type="entry name" value="FAD/NAD(P)-binding domain"/>
    <property type="match status" value="3"/>
</dbReference>
<dbReference type="InterPro" id="IPR052542">
    <property type="entry name" value="Cholesterol_Oxidase"/>
</dbReference>
<evidence type="ECO:0000259" key="17">
    <source>
        <dbReference type="Pfam" id="PF05199"/>
    </source>
</evidence>
<evidence type="ECO:0000256" key="12">
    <source>
        <dbReference type="ARBA" id="ARBA00049645"/>
    </source>
</evidence>
<evidence type="ECO:0000313" key="19">
    <source>
        <dbReference type="Proteomes" id="UP000480350"/>
    </source>
</evidence>
<dbReference type="EMBL" id="WUPT01000005">
    <property type="protein sequence ID" value="MXQ09723.1"/>
    <property type="molecule type" value="Genomic_DNA"/>
</dbReference>
<dbReference type="Pfam" id="PF05199">
    <property type="entry name" value="GMC_oxred_C"/>
    <property type="match status" value="1"/>
</dbReference>
<dbReference type="SUPFAM" id="SSF53474">
    <property type="entry name" value="alpha/beta-Hydrolases"/>
    <property type="match status" value="1"/>
</dbReference>
<sequence length="1338" mass="143761">MTYPWTPLSRRFTDADTDAEIVVVGSGYGGGVAASRLARAGRDVMVLERGREIAPGHYPKTGEAAADAFQITLSHSGDTVGARDGLYDLRVGDDVNVLVGCGLGGTSLINANVAIEPLREVLKTWPEPYREDTGILAPYYDRARAMLGTTTYPADKTLPKLDALERAAEGLGKPFRRAPINVTFEDGYNAAGLWQPACTDCGDCVSGCNYGAKNTTLMNYLPDAKAFGATLLTGAEVIHLTRNDDTAQRNWTLHVLCLDTGDTRDVTADVVVLAAGTLGSTEILLKSERAGLPLSDTLGSRFSGNGDVWAFGYNANIPAGADRAPVFAVGAGPNAPDRPHFQPGPCITGVIDLRDTPELTDGLIIEEGVMPGALATAYAVAFPALDALMGDPSRFGDLPERLMDARDMGAVLEQHPERLPDMAYQGPVSRTVPFLVMAHDASAGHLEIEQDRVVVRWPGGGLDPAILRDETWVRRASDVLRAEYLPNPLWQDAFNNRVTTVHPLGGCPMGDDVTTGTVDADCRVFARDGTLHPGLLVCDGAALPGAVGVNPHLAITAVAERAIERFAEANAWHIDWSPAPQQDRAIIPVTPAFDIVAMLDSALATLDTLEDVIRGGKAFVIYAAFVKAWTTLAEYLEPLDLPDAATAVKPLTEGDAPDTIVLPVLKQLRTVLADIRDAVANDDLPWAITTAEDFIGDPSPAVHFPERMTGHLSAIGTHDAPPPSDPYGAAVAGPVNCTLDDTRIFAPSVKTAITPPDGTAQILSGTLSSDALGGTFGIKGTFRFLMPDAQDIDAWEMIYDGTLTPDKGTGKPLHFLGKKRLQRREGSHWWRDLTELFVTVSDDTGTPVAHGILNVGFEDLIGQARTLTFEYTDDALAQSWAHVQSLIANAPPADWPDTVAGHDFRSAFVKACLATTLARNVDAAGTAETYYRGTVFARMGGLVLRSYGGIFSYMANATAAEAGEDMPQPDGLPRPERHHPRVAPGRYLALTRYRRDETPANGAVILAGGFGTKASSFAMPTVDRTIVHELLDHDFDVWLFDYRGSGAIDASLHPFTLDDVAREDWPAALDLIRDIAQPKRLQAVVHCIGSMSLFMAILGGHARVDGIVASQLAAHPITNWFNYAKADGDVARAIAHGLPDRALAILKGLGLPADMIELAKRGLPVVDPRSPGPLDPGILFGATLDALLYTVPSFSPVPCNSPTCHRINGIFGPSYRHENLNDATHTAIRHVFGPVSTEPFIHISRIFGAGHLLSMDGKTDYLANRHLIDMPVTFIAGAKNPEMLPEATLRTQKWLADGPSPPPLDRIVFPDYGHMDCFIGKHAARDIFPRIRESLLRI</sequence>
<evidence type="ECO:0000256" key="9">
    <source>
        <dbReference type="ARBA" id="ARBA00023221"/>
    </source>
</evidence>
<evidence type="ECO:0000313" key="18">
    <source>
        <dbReference type="EMBL" id="MXQ09723.1"/>
    </source>
</evidence>
<comment type="caution">
    <text evidence="18">The sequence shown here is derived from an EMBL/GenBank/DDBJ whole genome shotgun (WGS) entry which is preliminary data.</text>
</comment>
<dbReference type="GO" id="GO:0004769">
    <property type="term" value="F:steroid Delta-isomerase activity"/>
    <property type="evidence" value="ECO:0007669"/>
    <property type="project" value="UniProtKB-EC"/>
</dbReference>
<evidence type="ECO:0000256" key="2">
    <source>
        <dbReference type="ARBA" id="ARBA00010790"/>
    </source>
</evidence>
<dbReference type="Gene3D" id="3.40.50.1820">
    <property type="entry name" value="alpha/beta hydrolase"/>
    <property type="match status" value="1"/>
</dbReference>
<dbReference type="RefSeq" id="WP_160765649.1">
    <property type="nucleotide sequence ID" value="NZ_WUPT01000005.1"/>
</dbReference>
<protein>
    <recommendedName>
        <fullName evidence="14">Cholesterol oxidase</fullName>
        <ecNumber evidence="13">1.1.3.6</ecNumber>
        <ecNumber evidence="11">5.3.3.1</ecNumber>
    </recommendedName>
    <alternativeName>
        <fullName evidence="15">Cholesterol isomerase</fullName>
    </alternativeName>
</protein>
<name>A0A7C9ISF2_9RHOB</name>
<organism evidence="18 19">
    <name type="scientific">Kangsaoukella pontilimi</name>
    <dbReference type="NCBI Taxonomy" id="2691042"/>
    <lineage>
        <taxon>Bacteria</taxon>
        <taxon>Pseudomonadati</taxon>
        <taxon>Pseudomonadota</taxon>
        <taxon>Alphaproteobacteria</taxon>
        <taxon>Rhodobacterales</taxon>
        <taxon>Paracoccaceae</taxon>
        <taxon>Kangsaoukella</taxon>
    </lineage>
</organism>
<dbReference type="PANTHER" id="PTHR47470:SF1">
    <property type="entry name" value="FAD-DEPENDENT OXIDOREDUCTASE 2 FAD BINDING DOMAIN-CONTAINING PROTEIN"/>
    <property type="match status" value="1"/>
</dbReference>
<evidence type="ECO:0000256" key="6">
    <source>
        <dbReference type="ARBA" id="ARBA00023002"/>
    </source>
</evidence>
<keyword evidence="7" id="KW-0443">Lipid metabolism</keyword>
<keyword evidence="10" id="KW-0413">Isomerase</keyword>
<keyword evidence="6" id="KW-0560">Oxidoreductase</keyword>
<evidence type="ECO:0000256" key="14">
    <source>
        <dbReference type="ARBA" id="ARBA00049744"/>
    </source>
</evidence>
<comment type="pathway">
    <text evidence="12">Steroid metabolism; cholesterol degradation.</text>
</comment>
<dbReference type="EC" id="1.1.3.6" evidence="13"/>
<keyword evidence="5" id="KW-0274">FAD</keyword>
<feature type="domain" description="Glucose-methanol-choline oxidoreductase C-terminal" evidence="17">
    <location>
        <begin position="493"/>
        <end position="559"/>
    </location>
</feature>
<dbReference type="InterPro" id="IPR036188">
    <property type="entry name" value="FAD/NAD-bd_sf"/>
</dbReference>
<evidence type="ECO:0000256" key="7">
    <source>
        <dbReference type="ARBA" id="ARBA00023098"/>
    </source>
</evidence>